<comment type="caution">
    <text evidence="1">The sequence shown here is derived from an EMBL/GenBank/DDBJ whole genome shotgun (WGS) entry which is preliminary data.</text>
</comment>
<name>J9H0Q4_9ZZZZ</name>
<proteinExistence type="predicted"/>
<dbReference type="EMBL" id="AMCI01001025">
    <property type="protein sequence ID" value="EJX06905.1"/>
    <property type="molecule type" value="Genomic_DNA"/>
</dbReference>
<evidence type="ECO:0000313" key="1">
    <source>
        <dbReference type="EMBL" id="EJX06905.1"/>
    </source>
</evidence>
<dbReference type="AlphaFoldDB" id="J9H0Q4"/>
<reference evidence="1" key="1">
    <citation type="journal article" date="2012" name="PLoS ONE">
        <title>Gene sets for utilization of primary and secondary nutrition supplies in the distal gut of endangered iberian lynx.</title>
        <authorList>
            <person name="Alcaide M."/>
            <person name="Messina E."/>
            <person name="Richter M."/>
            <person name="Bargiela R."/>
            <person name="Peplies J."/>
            <person name="Huws S.A."/>
            <person name="Newbold C.J."/>
            <person name="Golyshin P.N."/>
            <person name="Simon M.A."/>
            <person name="Lopez G."/>
            <person name="Yakimov M.M."/>
            <person name="Ferrer M."/>
        </authorList>
    </citation>
    <scope>NUCLEOTIDE SEQUENCE</scope>
</reference>
<sequence length="45" mass="5288">MANERDDLGKPLIENPENLLRTKFAEELKNARIIKCSTRTFRNKL</sequence>
<organism evidence="1">
    <name type="scientific">gut metagenome</name>
    <dbReference type="NCBI Taxonomy" id="749906"/>
    <lineage>
        <taxon>unclassified sequences</taxon>
        <taxon>metagenomes</taxon>
        <taxon>organismal metagenomes</taxon>
    </lineage>
</organism>
<protein>
    <submittedName>
        <fullName evidence="1">Uncharacterized protein</fullName>
    </submittedName>
</protein>
<accession>J9H0Q4</accession>
<gene>
    <name evidence="1" type="ORF">EVA_04989</name>
</gene>